<dbReference type="RefSeq" id="WP_388038307.1">
    <property type="nucleotide sequence ID" value="NZ_JBHUEK010000018.1"/>
</dbReference>
<name>A0ABW4MN33_9BACI</name>
<protein>
    <submittedName>
        <fullName evidence="2">Uncharacterized protein</fullName>
    </submittedName>
</protein>
<keyword evidence="1" id="KW-0812">Transmembrane</keyword>
<comment type="caution">
    <text evidence="2">The sequence shown here is derived from an EMBL/GenBank/DDBJ whole genome shotgun (WGS) entry which is preliminary data.</text>
</comment>
<reference evidence="3" key="1">
    <citation type="journal article" date="2019" name="Int. J. Syst. Evol. Microbiol.">
        <title>The Global Catalogue of Microorganisms (GCM) 10K type strain sequencing project: providing services to taxonomists for standard genome sequencing and annotation.</title>
        <authorList>
            <consortium name="The Broad Institute Genomics Platform"/>
            <consortium name="The Broad Institute Genome Sequencing Center for Infectious Disease"/>
            <person name="Wu L."/>
            <person name="Ma J."/>
        </authorList>
    </citation>
    <scope>NUCLEOTIDE SEQUENCE [LARGE SCALE GENOMIC DNA]</scope>
    <source>
        <strain evidence="3">CCUG 15531</strain>
    </source>
</reference>
<feature type="transmembrane region" description="Helical" evidence="1">
    <location>
        <begin position="6"/>
        <end position="23"/>
    </location>
</feature>
<gene>
    <name evidence="2" type="ORF">ACFSFW_11500</name>
</gene>
<keyword evidence="3" id="KW-1185">Reference proteome</keyword>
<evidence type="ECO:0000256" key="1">
    <source>
        <dbReference type="SAM" id="Phobius"/>
    </source>
</evidence>
<dbReference type="Proteomes" id="UP001597227">
    <property type="component" value="Unassembled WGS sequence"/>
</dbReference>
<dbReference type="EMBL" id="JBHUEK010000018">
    <property type="protein sequence ID" value="MFD1779295.1"/>
    <property type="molecule type" value="Genomic_DNA"/>
</dbReference>
<organism evidence="2 3">
    <name type="scientific">Fredinandcohnia salidurans</name>
    <dbReference type="NCBI Taxonomy" id="2595041"/>
    <lineage>
        <taxon>Bacteria</taxon>
        <taxon>Bacillati</taxon>
        <taxon>Bacillota</taxon>
        <taxon>Bacilli</taxon>
        <taxon>Bacillales</taxon>
        <taxon>Bacillaceae</taxon>
        <taxon>Fredinandcohnia</taxon>
    </lineage>
</organism>
<keyword evidence="1" id="KW-1133">Transmembrane helix</keyword>
<accession>A0ABW4MN33</accession>
<evidence type="ECO:0000313" key="2">
    <source>
        <dbReference type="EMBL" id="MFD1779295.1"/>
    </source>
</evidence>
<proteinExistence type="predicted"/>
<evidence type="ECO:0000313" key="3">
    <source>
        <dbReference type="Proteomes" id="UP001597227"/>
    </source>
</evidence>
<keyword evidence="1" id="KW-0472">Membrane</keyword>
<sequence>MKKLLVVLSIIFIIGLISILIINNNKQTQESPKILTELQDNGIVDGKREFIFSLENVGKNEAELQFLTWLEYNYSLDYLTDQDVVSLDGTTEHIDLNEGNDEARKLLLKPNERIEYRLHLSGYPKGKYEITLSPAVESYDIGLQRMEFVIE</sequence>